<keyword evidence="4" id="KW-1185">Reference proteome</keyword>
<proteinExistence type="predicted"/>
<evidence type="ECO:0000313" key="2">
    <source>
        <dbReference type="EMBL" id="GJN55652.1"/>
    </source>
</evidence>
<accession>A0A6J4E300</accession>
<evidence type="ECO:0000313" key="1">
    <source>
        <dbReference type="EMBL" id="BCG24117.1"/>
    </source>
</evidence>
<dbReference type="Proteomes" id="UP000509383">
    <property type="component" value="Chromosome"/>
</dbReference>
<dbReference type="EMBL" id="AP023189">
    <property type="protein sequence ID" value="BCG24117.1"/>
    <property type="molecule type" value="Genomic_DNA"/>
</dbReference>
<reference evidence="1 3" key="1">
    <citation type="submission" date="2020-05" db="EMBL/GenBank/DDBJ databases">
        <title>Characterization of novel class B3 metallo-beta-lactamase from novel Pseudomonas species.</title>
        <authorList>
            <person name="Yamada K."/>
            <person name="Aoki K."/>
            <person name="Ishii Y."/>
        </authorList>
    </citation>
    <scope>NUCLEOTIDE SEQUENCE [LARGE SCALE GENOMIC DNA]</scope>
    <source>
        <strain evidence="1 3">TUM18999</strain>
        <strain evidence="2 4">TUM20286</strain>
    </source>
</reference>
<protein>
    <submittedName>
        <fullName evidence="1">Uncharacterized protein</fullName>
    </submittedName>
</protein>
<name>A0A6J4E300_9PSED</name>
<evidence type="ECO:0000313" key="3">
    <source>
        <dbReference type="Proteomes" id="UP000509383"/>
    </source>
</evidence>
<sequence>MHPRQAATGEHFVGLAGEGLVAEEEGLHGGVLDGWVFKVKHIDVSIPVIVISVKQFDSIFPSSHPVTTHGLLRTHRPPEKLLDP</sequence>
<organism evidence="1 3">
    <name type="scientific">Pseudomonas tohonis</name>
    <dbReference type="NCBI Taxonomy" id="2725477"/>
    <lineage>
        <taxon>Bacteria</taxon>
        <taxon>Pseudomonadati</taxon>
        <taxon>Pseudomonadota</taxon>
        <taxon>Gammaproteobacteria</taxon>
        <taxon>Pseudomonadales</taxon>
        <taxon>Pseudomonadaceae</taxon>
        <taxon>Pseudomonas</taxon>
    </lineage>
</organism>
<dbReference type="AlphaFoldDB" id="A0A6J4E300"/>
<gene>
    <name evidence="1" type="ORF">TUM18999_23080</name>
    <name evidence="2" type="ORF">TUM20286_54040</name>
</gene>
<dbReference type="KEGG" id="ptw:TUM18999_23080"/>
<evidence type="ECO:0000313" key="4">
    <source>
        <dbReference type="Proteomes" id="UP001054892"/>
    </source>
</evidence>
<dbReference type="Proteomes" id="UP001054892">
    <property type="component" value="Unassembled WGS sequence"/>
</dbReference>
<dbReference type="EMBL" id="BQKM01000020">
    <property type="protein sequence ID" value="GJN55652.1"/>
    <property type="molecule type" value="Genomic_DNA"/>
</dbReference>